<keyword evidence="1" id="KW-0812">Transmembrane</keyword>
<feature type="transmembrane region" description="Helical" evidence="1">
    <location>
        <begin position="42"/>
        <end position="60"/>
    </location>
</feature>
<accession>E1QTA4</accession>
<dbReference type="HOGENOM" id="CLU_942587_0_0_2"/>
<reference evidence="2 3" key="1">
    <citation type="journal article" date="2010" name="Stand. Genomic Sci.">
        <title>Complete genome sequence of Vulcanisaeta distributa type strain (IC-017).</title>
        <authorList>
            <person name="Mavromatis K."/>
            <person name="Sikorski J."/>
            <person name="Pabst E."/>
            <person name="Teshima H."/>
            <person name="Lapidus A."/>
            <person name="Lucas S."/>
            <person name="Nolan M."/>
            <person name="Glavina Del Rio T."/>
            <person name="Cheng J.F."/>
            <person name="Bruce D."/>
            <person name="Goodwin L."/>
            <person name="Pitluck S."/>
            <person name="Liolios K."/>
            <person name="Ivanova N."/>
            <person name="Mikhailova N."/>
            <person name="Pati A."/>
            <person name="Chen A."/>
            <person name="Palaniappan K."/>
            <person name="Land M."/>
            <person name="Hauser L."/>
            <person name="Chang Y.J."/>
            <person name="Jeffries C.D."/>
            <person name="Rohde M."/>
            <person name="Spring S."/>
            <person name="Goker M."/>
            <person name="Wirth R."/>
            <person name="Woyke T."/>
            <person name="Bristow J."/>
            <person name="Eisen J.A."/>
            <person name="Markowitz V."/>
            <person name="Hugenholtz P."/>
            <person name="Klenk H.P."/>
            <person name="Kyrpides N.C."/>
        </authorList>
    </citation>
    <scope>NUCLEOTIDE SEQUENCE [LARGE SCALE GENOMIC DNA]</scope>
    <source>
        <strain evidence="3">DSM 14429 / JCM 11212 / NBRC 100878 / IC-017</strain>
    </source>
</reference>
<keyword evidence="3" id="KW-1185">Reference proteome</keyword>
<feature type="transmembrane region" description="Helical" evidence="1">
    <location>
        <begin position="296"/>
        <end position="316"/>
    </location>
</feature>
<reference evidence="3" key="2">
    <citation type="journal article" date="2010" name="Stand. Genomic Sci.">
        <title>Complete genome sequence of Vulcanisaeta distributa type strain (IC-017T).</title>
        <authorList>
            <person name="Mavromatis K."/>
            <person name="Sikorski J."/>
            <person name="Pabst E."/>
            <person name="Teshima H."/>
            <person name="Lapidus A."/>
            <person name="Lucas S."/>
            <person name="Nolan M."/>
            <person name="Glavina Del Rio T."/>
            <person name="Cheng J."/>
            <person name="Bruce D."/>
            <person name="Goodwin L."/>
            <person name="Pitluck S."/>
            <person name="Liolios K."/>
            <person name="Ivanova N."/>
            <person name="Mikhailova N."/>
            <person name="Pati A."/>
            <person name="Chen A."/>
            <person name="Palaniappan K."/>
            <person name="Land M."/>
            <person name="Hauser L."/>
            <person name="Chang Y."/>
            <person name="Jeffries C."/>
            <person name="Rohde M."/>
            <person name="Spring S."/>
            <person name="Goker M."/>
            <person name="Wirth R."/>
            <person name="Woyke T."/>
            <person name="Bristow J."/>
            <person name="Eisen J."/>
            <person name="Markowitz V."/>
            <person name="Hugenholtz P."/>
            <person name="Klenk H."/>
            <person name="Kyrpides N."/>
        </authorList>
    </citation>
    <scope>NUCLEOTIDE SEQUENCE [LARGE SCALE GENOMIC DNA]</scope>
    <source>
        <strain evidence="3">DSM 14429 / JCM 11212 / NBRC 100878 / IC-017</strain>
    </source>
</reference>
<dbReference type="STRING" id="572478.Vdis_1512"/>
<dbReference type="KEGG" id="vdi:Vdis_1512"/>
<feature type="transmembrane region" description="Helical" evidence="1">
    <location>
        <begin position="208"/>
        <end position="237"/>
    </location>
</feature>
<proteinExistence type="predicted"/>
<feature type="transmembrane region" description="Helical" evidence="1">
    <location>
        <begin position="180"/>
        <end position="202"/>
    </location>
</feature>
<name>E1QTA4_VULDI</name>
<dbReference type="Proteomes" id="UP000006681">
    <property type="component" value="Chromosome"/>
</dbReference>
<dbReference type="EMBL" id="CP002100">
    <property type="protein sequence ID" value="ADN50897.1"/>
    <property type="molecule type" value="Genomic_DNA"/>
</dbReference>
<dbReference type="AlphaFoldDB" id="E1QTA4"/>
<protein>
    <recommendedName>
        <fullName evidence="4">Urease accessory protein UreH-like transmembrane domain-containing protein</fullName>
    </recommendedName>
</protein>
<feature type="transmembrane region" description="Helical" evidence="1">
    <location>
        <begin position="120"/>
        <end position="138"/>
    </location>
</feature>
<evidence type="ECO:0000313" key="2">
    <source>
        <dbReference type="EMBL" id="ADN50897.1"/>
    </source>
</evidence>
<keyword evidence="1" id="KW-0472">Membrane</keyword>
<feature type="transmembrane region" description="Helical" evidence="1">
    <location>
        <begin position="258"/>
        <end position="276"/>
    </location>
</feature>
<sequence length="332" mass="36377">MITRTVTGLIQSINMILLTLAMVILGLGIFNINFLLNPPRQLTITEILIVSLFLGMLHGITPDEHTWPITFSYAVGEYSTKGGMKAGFLFSLGFTIQRAFLTTLGYIGLAYFYMKYNLDGPVYFVVGLVMAIAGSYILRGKYIHLPIDVLLGGHQHHTNEAKRVPLHEAHPREVPIKMTIVHGLIAGFGFGAYASVITFVLAPQMPSIWYAPLPGLMFGIGTMIMQVILGAIFGGLLRARKFTEEEVKYVGRKTAGITLYYGGIVFALVGLLIIFLPQIDSWAISTGIPIPNLDAIDIGFLLVISVVGIIGLYGIIKSYREAVKIHKLNSST</sequence>
<evidence type="ECO:0000256" key="1">
    <source>
        <dbReference type="SAM" id="Phobius"/>
    </source>
</evidence>
<gene>
    <name evidence="2" type="ordered locus">Vdis_1512</name>
</gene>
<evidence type="ECO:0008006" key="4">
    <source>
        <dbReference type="Google" id="ProtNLM"/>
    </source>
</evidence>
<feature type="transmembrane region" description="Helical" evidence="1">
    <location>
        <begin position="88"/>
        <end position="114"/>
    </location>
</feature>
<dbReference type="eggNOG" id="arCOG06008">
    <property type="taxonomic scope" value="Archaea"/>
</dbReference>
<evidence type="ECO:0000313" key="3">
    <source>
        <dbReference type="Proteomes" id="UP000006681"/>
    </source>
</evidence>
<keyword evidence="1" id="KW-1133">Transmembrane helix</keyword>
<organism evidence="2 3">
    <name type="scientific">Vulcanisaeta distributa (strain DSM 14429 / JCM 11212 / NBRC 100878 / IC-017)</name>
    <dbReference type="NCBI Taxonomy" id="572478"/>
    <lineage>
        <taxon>Archaea</taxon>
        <taxon>Thermoproteota</taxon>
        <taxon>Thermoprotei</taxon>
        <taxon>Thermoproteales</taxon>
        <taxon>Thermoproteaceae</taxon>
        <taxon>Vulcanisaeta</taxon>
    </lineage>
</organism>
<feature type="transmembrane region" description="Helical" evidence="1">
    <location>
        <begin position="12"/>
        <end position="36"/>
    </location>
</feature>